<evidence type="ECO:0000256" key="6">
    <source>
        <dbReference type="ARBA" id="ARBA00023157"/>
    </source>
</evidence>
<gene>
    <name evidence="14" type="ORF">SLS62_008111</name>
</gene>
<comment type="cofactor">
    <cofactor evidence="1">
        <name>Cu(2+)</name>
        <dbReference type="ChEBI" id="CHEBI:29036"/>
    </cofactor>
</comment>
<evidence type="ECO:0000256" key="8">
    <source>
        <dbReference type="ARBA" id="ARBA00023326"/>
    </source>
</evidence>
<evidence type="ECO:0000256" key="10">
    <source>
        <dbReference type="ARBA" id="ARBA00045077"/>
    </source>
</evidence>
<comment type="caution">
    <text evidence="14">The sequence shown here is derived from an EMBL/GenBank/DDBJ whole genome shotgun (WGS) entry which is preliminary data.</text>
</comment>
<name>A0AAN9YPS0_9PEZI</name>
<dbReference type="PANTHER" id="PTHR33353:SF34">
    <property type="entry name" value="ENDO-BETA-1,4-GLUCANASE D"/>
    <property type="match status" value="1"/>
</dbReference>
<evidence type="ECO:0000313" key="14">
    <source>
        <dbReference type="EMBL" id="KAK7750002.1"/>
    </source>
</evidence>
<reference evidence="14 15" key="1">
    <citation type="submission" date="2024-02" db="EMBL/GenBank/DDBJ databases">
        <title>De novo assembly and annotation of 12 fungi associated with fruit tree decline syndrome in Ontario, Canada.</title>
        <authorList>
            <person name="Sulman M."/>
            <person name="Ellouze W."/>
            <person name="Ilyukhin E."/>
        </authorList>
    </citation>
    <scope>NUCLEOTIDE SEQUENCE [LARGE SCALE GENOMIC DNA]</scope>
    <source>
        <strain evidence="14 15">M11/M66-122</strain>
    </source>
</reference>
<organism evidence="14 15">
    <name type="scientific">Diatrype stigma</name>
    <dbReference type="NCBI Taxonomy" id="117547"/>
    <lineage>
        <taxon>Eukaryota</taxon>
        <taxon>Fungi</taxon>
        <taxon>Dikarya</taxon>
        <taxon>Ascomycota</taxon>
        <taxon>Pezizomycotina</taxon>
        <taxon>Sordariomycetes</taxon>
        <taxon>Xylariomycetidae</taxon>
        <taxon>Xylariales</taxon>
        <taxon>Diatrypaceae</taxon>
        <taxon>Diatrype</taxon>
    </lineage>
</organism>
<accession>A0AAN9YPS0</accession>
<dbReference type="EMBL" id="JAKJXP020000072">
    <property type="protein sequence ID" value="KAK7750002.1"/>
    <property type="molecule type" value="Genomic_DNA"/>
</dbReference>
<dbReference type="CDD" id="cd21175">
    <property type="entry name" value="LPMO_AA9"/>
    <property type="match status" value="1"/>
</dbReference>
<dbReference type="GO" id="GO:0005576">
    <property type="term" value="C:extracellular region"/>
    <property type="evidence" value="ECO:0007669"/>
    <property type="project" value="UniProtKB-SubCell"/>
</dbReference>
<dbReference type="InterPro" id="IPR049892">
    <property type="entry name" value="AA9"/>
</dbReference>
<evidence type="ECO:0000256" key="2">
    <source>
        <dbReference type="ARBA" id="ARBA00004613"/>
    </source>
</evidence>
<dbReference type="PANTHER" id="PTHR33353">
    <property type="entry name" value="PUTATIVE (AFU_ORTHOLOGUE AFUA_1G12560)-RELATED"/>
    <property type="match status" value="1"/>
</dbReference>
<feature type="domain" description="Auxiliary Activity family 9 catalytic" evidence="13">
    <location>
        <begin position="21"/>
        <end position="232"/>
    </location>
</feature>
<evidence type="ECO:0000313" key="15">
    <source>
        <dbReference type="Proteomes" id="UP001320420"/>
    </source>
</evidence>
<keyword evidence="8" id="KW-0624">Polysaccharide degradation</keyword>
<keyword evidence="4 12" id="KW-0732">Signal</keyword>
<keyword evidence="3" id="KW-0964">Secreted</keyword>
<feature type="signal peptide" evidence="12">
    <location>
        <begin position="1"/>
        <end position="20"/>
    </location>
</feature>
<feature type="chain" id="PRO_5042868467" description="lytic cellulose monooxygenase (C4-dehydrogenating)" evidence="12">
    <location>
        <begin position="21"/>
        <end position="248"/>
    </location>
</feature>
<comment type="similarity">
    <text evidence="9">Belongs to the polysaccharide monooxygenase AA9 family.</text>
</comment>
<evidence type="ECO:0000256" key="4">
    <source>
        <dbReference type="ARBA" id="ARBA00022729"/>
    </source>
</evidence>
<dbReference type="InterPro" id="IPR005103">
    <property type="entry name" value="AA9_LPMO"/>
</dbReference>
<evidence type="ECO:0000259" key="13">
    <source>
        <dbReference type="Pfam" id="PF03443"/>
    </source>
</evidence>
<dbReference type="Gene3D" id="2.70.50.70">
    <property type="match status" value="1"/>
</dbReference>
<dbReference type="AlphaFoldDB" id="A0AAN9YPS0"/>
<keyword evidence="5" id="KW-0136">Cellulose degradation</keyword>
<evidence type="ECO:0000256" key="3">
    <source>
        <dbReference type="ARBA" id="ARBA00022525"/>
    </source>
</evidence>
<evidence type="ECO:0000256" key="11">
    <source>
        <dbReference type="ARBA" id="ARBA00047174"/>
    </source>
</evidence>
<proteinExistence type="inferred from homology"/>
<evidence type="ECO:0000256" key="5">
    <source>
        <dbReference type="ARBA" id="ARBA00023001"/>
    </source>
</evidence>
<keyword evidence="15" id="KW-1185">Reference proteome</keyword>
<evidence type="ECO:0000256" key="9">
    <source>
        <dbReference type="ARBA" id="ARBA00044502"/>
    </source>
</evidence>
<comment type="subcellular location">
    <subcellularLocation>
        <location evidence="2">Secreted</location>
    </subcellularLocation>
</comment>
<dbReference type="GO" id="GO:0030245">
    <property type="term" value="P:cellulose catabolic process"/>
    <property type="evidence" value="ECO:0007669"/>
    <property type="project" value="UniProtKB-KW"/>
</dbReference>
<dbReference type="Pfam" id="PF03443">
    <property type="entry name" value="AA9"/>
    <property type="match status" value="1"/>
</dbReference>
<keyword evidence="7" id="KW-0119">Carbohydrate metabolism</keyword>
<keyword evidence="6" id="KW-1015">Disulfide bond</keyword>
<evidence type="ECO:0000256" key="7">
    <source>
        <dbReference type="ARBA" id="ARBA00023277"/>
    </source>
</evidence>
<evidence type="ECO:0000256" key="1">
    <source>
        <dbReference type="ARBA" id="ARBA00001973"/>
    </source>
</evidence>
<protein>
    <recommendedName>
        <fullName evidence="11">lytic cellulose monooxygenase (C4-dehydrogenating)</fullName>
        <ecNumber evidence="11">1.14.99.56</ecNumber>
    </recommendedName>
</protein>
<comment type="catalytic activity">
    <reaction evidence="10">
        <text>[(1-&gt;4)-beta-D-glucosyl]n+m + reduced acceptor + O2 = 4-dehydro-beta-D-glucosyl-[(1-&gt;4)-beta-D-glucosyl]n-1 + [(1-&gt;4)-beta-D-glucosyl]m + acceptor + H2O.</text>
        <dbReference type="EC" id="1.14.99.56"/>
    </reaction>
</comment>
<evidence type="ECO:0000256" key="12">
    <source>
        <dbReference type="SAM" id="SignalP"/>
    </source>
</evidence>
<dbReference type="EC" id="1.14.99.56" evidence="11"/>
<dbReference type="Proteomes" id="UP001320420">
    <property type="component" value="Unassembled WGS sequence"/>
</dbReference>
<sequence>MRSSSVVLGVSASLLRSVTAHGFVSGVRVNNGSWYNGWNPSWVRFPEADQPERVGWTAANQDIGYIEPANYGTSNISCHKNAKVAEHFVEANAGDELMFIWSETWPPTHKGPIMNYIAPFDTDPASLSFSKFSQSSIVNASGLVTWVTDELIANNYSTSVTIPKNLKAGDYVIRHELIALHYAAQDNGAQNYPQCINLRLGGSGTVAPSEGTLGSELYHRDDAGILFDLSKHEVTYPYPGPELWTAAN</sequence>